<organism evidence="1 2">
    <name type="scientific">Saccharothrix syringae</name>
    <name type="common">Nocardiopsis syringae</name>
    <dbReference type="NCBI Taxonomy" id="103733"/>
    <lineage>
        <taxon>Bacteria</taxon>
        <taxon>Bacillati</taxon>
        <taxon>Actinomycetota</taxon>
        <taxon>Actinomycetes</taxon>
        <taxon>Pseudonocardiales</taxon>
        <taxon>Pseudonocardiaceae</taxon>
        <taxon>Saccharothrix</taxon>
    </lineage>
</organism>
<dbReference type="EMBL" id="CP034550">
    <property type="protein sequence ID" value="QFZ16207.1"/>
    <property type="molecule type" value="Genomic_DNA"/>
</dbReference>
<evidence type="ECO:0000313" key="2">
    <source>
        <dbReference type="Proteomes" id="UP000325787"/>
    </source>
</evidence>
<dbReference type="Proteomes" id="UP000325787">
    <property type="component" value="Chromosome"/>
</dbReference>
<reference evidence="2" key="1">
    <citation type="journal article" date="2021" name="Curr. Microbiol.">
        <title>Complete genome of nocamycin-producing strain Saccharothrix syringae NRRL B-16468 reveals the biosynthetic potential for secondary metabolites.</title>
        <authorList>
            <person name="Mo X."/>
            <person name="Yang S."/>
        </authorList>
    </citation>
    <scope>NUCLEOTIDE SEQUENCE [LARGE SCALE GENOMIC DNA]</scope>
    <source>
        <strain evidence="2">ATCC 51364 / DSM 43886 / JCM 6844 / KCTC 9398 / NBRC 14523 / NRRL B-16468 / INA 2240</strain>
    </source>
</reference>
<sequence>MTRERGYTVKLRTAAFGRAASLAKFESDYALARAMRLNRSTVTRVRAGFIQPGPAFIAGALRALAPMTFEDLFEVV</sequence>
<dbReference type="RefSeq" id="WP_033435079.1">
    <property type="nucleotide sequence ID" value="NZ_CP034550.1"/>
</dbReference>
<dbReference type="KEGG" id="ssyi:EKG83_00885"/>
<protein>
    <submittedName>
        <fullName evidence="1">Transcriptional regulator</fullName>
    </submittedName>
</protein>
<evidence type="ECO:0000313" key="1">
    <source>
        <dbReference type="EMBL" id="QFZ16207.1"/>
    </source>
</evidence>
<proteinExistence type="predicted"/>
<dbReference type="OrthoDB" id="3699991at2"/>
<name>A0A5Q0GQ41_SACSY</name>
<dbReference type="AlphaFoldDB" id="A0A5Q0GQ41"/>
<gene>
    <name evidence="1" type="ORF">EKG83_00885</name>
</gene>
<accession>A0A5Q0GQ41</accession>
<keyword evidence="2" id="KW-1185">Reference proteome</keyword>